<sequence>YNNASHDVYSTEADCANRSLASSKDIQEFREACIRRGIISSETIRYSSQTLNEPDNQVNTVQETSTAIVSNEEQVPIEQQ</sequence>
<evidence type="ECO:0000313" key="3">
    <source>
        <dbReference type="EMBL" id="CAF5117355.1"/>
    </source>
</evidence>
<organism evidence="3 4">
    <name type="scientific">Rotaria socialis</name>
    <dbReference type="NCBI Taxonomy" id="392032"/>
    <lineage>
        <taxon>Eukaryota</taxon>
        <taxon>Metazoa</taxon>
        <taxon>Spiralia</taxon>
        <taxon>Gnathifera</taxon>
        <taxon>Rotifera</taxon>
        <taxon>Eurotatoria</taxon>
        <taxon>Bdelloidea</taxon>
        <taxon>Philodinida</taxon>
        <taxon>Philodinidae</taxon>
        <taxon>Rotaria</taxon>
    </lineage>
</organism>
<proteinExistence type="predicted"/>
<evidence type="ECO:0000313" key="2">
    <source>
        <dbReference type="EMBL" id="CAF4899185.1"/>
    </source>
</evidence>
<evidence type="ECO:0000313" key="4">
    <source>
        <dbReference type="Proteomes" id="UP000663848"/>
    </source>
</evidence>
<gene>
    <name evidence="3" type="ORF">QYT958_LOCUS45831</name>
    <name evidence="2" type="ORF">UJA718_LOCUS45440</name>
</gene>
<name>A0A822F7X8_9BILA</name>
<dbReference type="AlphaFoldDB" id="A0A822F7X8"/>
<dbReference type="Proteomes" id="UP000663848">
    <property type="component" value="Unassembled WGS sequence"/>
</dbReference>
<feature type="region of interest" description="Disordered" evidence="1">
    <location>
        <begin position="50"/>
        <end position="80"/>
    </location>
</feature>
<evidence type="ECO:0000313" key="5">
    <source>
        <dbReference type="Proteomes" id="UP000663873"/>
    </source>
</evidence>
<dbReference type="Proteomes" id="UP000663873">
    <property type="component" value="Unassembled WGS sequence"/>
</dbReference>
<reference evidence="3" key="1">
    <citation type="submission" date="2021-02" db="EMBL/GenBank/DDBJ databases">
        <authorList>
            <person name="Nowell W R."/>
        </authorList>
    </citation>
    <scope>NUCLEOTIDE SEQUENCE</scope>
</reference>
<keyword evidence="5" id="KW-1185">Reference proteome</keyword>
<dbReference type="EMBL" id="CAJOBR010078434">
    <property type="protein sequence ID" value="CAF5117355.1"/>
    <property type="molecule type" value="Genomic_DNA"/>
</dbReference>
<feature type="non-terminal residue" evidence="3">
    <location>
        <position position="1"/>
    </location>
</feature>
<accession>A0A822F7X8</accession>
<protein>
    <submittedName>
        <fullName evidence="3">Uncharacterized protein</fullName>
    </submittedName>
</protein>
<feature type="non-terminal residue" evidence="3">
    <location>
        <position position="80"/>
    </location>
</feature>
<evidence type="ECO:0000256" key="1">
    <source>
        <dbReference type="SAM" id="MobiDB-lite"/>
    </source>
</evidence>
<comment type="caution">
    <text evidence="3">The sequence shown here is derived from an EMBL/GenBank/DDBJ whole genome shotgun (WGS) entry which is preliminary data.</text>
</comment>
<dbReference type="EMBL" id="CAJOBP010076126">
    <property type="protein sequence ID" value="CAF4899185.1"/>
    <property type="molecule type" value="Genomic_DNA"/>
</dbReference>